<dbReference type="EMBL" id="VYZN01000014">
    <property type="protein sequence ID" value="KAE9539897.1"/>
    <property type="molecule type" value="Genomic_DNA"/>
</dbReference>
<feature type="transmembrane region" description="Helical" evidence="1">
    <location>
        <begin position="105"/>
        <end position="126"/>
    </location>
</feature>
<accession>A0A6G0TWT7</accession>
<comment type="caution">
    <text evidence="3">The sequence shown here is derived from an EMBL/GenBank/DDBJ whole genome shotgun (WGS) entry which is preliminary data.</text>
</comment>
<dbReference type="AlphaFoldDB" id="A0A6G0TWT7"/>
<keyword evidence="2" id="KW-0732">Signal</keyword>
<evidence type="ECO:0000313" key="3">
    <source>
        <dbReference type="EMBL" id="KAE9539897.1"/>
    </source>
</evidence>
<feature type="transmembrane region" description="Helical" evidence="1">
    <location>
        <begin position="212"/>
        <end position="230"/>
    </location>
</feature>
<proteinExistence type="predicted"/>
<feature type="transmembrane region" description="Helical" evidence="1">
    <location>
        <begin position="181"/>
        <end position="200"/>
    </location>
</feature>
<feature type="non-terminal residue" evidence="3">
    <location>
        <position position="1"/>
    </location>
</feature>
<evidence type="ECO:0000256" key="2">
    <source>
        <dbReference type="SAM" id="SignalP"/>
    </source>
</evidence>
<keyword evidence="1" id="KW-1133">Transmembrane helix</keyword>
<keyword evidence="4" id="KW-1185">Reference proteome</keyword>
<name>A0A6G0TWT7_APHGL</name>
<evidence type="ECO:0000313" key="4">
    <source>
        <dbReference type="Proteomes" id="UP000475862"/>
    </source>
</evidence>
<keyword evidence="1" id="KW-0812">Transmembrane</keyword>
<organism evidence="3 4">
    <name type="scientific">Aphis glycines</name>
    <name type="common">Soybean aphid</name>
    <dbReference type="NCBI Taxonomy" id="307491"/>
    <lineage>
        <taxon>Eukaryota</taxon>
        <taxon>Metazoa</taxon>
        <taxon>Ecdysozoa</taxon>
        <taxon>Arthropoda</taxon>
        <taxon>Hexapoda</taxon>
        <taxon>Insecta</taxon>
        <taxon>Pterygota</taxon>
        <taxon>Neoptera</taxon>
        <taxon>Paraneoptera</taxon>
        <taxon>Hemiptera</taxon>
        <taxon>Sternorrhyncha</taxon>
        <taxon>Aphidomorpha</taxon>
        <taxon>Aphidoidea</taxon>
        <taxon>Aphididae</taxon>
        <taxon>Aphidini</taxon>
        <taxon>Aphis</taxon>
        <taxon>Aphis</taxon>
    </lineage>
</organism>
<feature type="chain" id="PRO_5026119114" evidence="2">
    <location>
        <begin position="22"/>
        <end position="281"/>
    </location>
</feature>
<feature type="signal peptide" evidence="2">
    <location>
        <begin position="1"/>
        <end position="21"/>
    </location>
</feature>
<reference evidence="3 4" key="1">
    <citation type="submission" date="2019-08" db="EMBL/GenBank/DDBJ databases">
        <title>The genome of the soybean aphid Biotype 1, its phylome, world population structure and adaptation to the North American continent.</title>
        <authorList>
            <person name="Giordano R."/>
            <person name="Donthu R.K."/>
            <person name="Hernandez A.G."/>
            <person name="Wright C.L."/>
            <person name="Zimin A.V."/>
        </authorList>
    </citation>
    <scope>NUCLEOTIDE SEQUENCE [LARGE SCALE GENOMIC DNA]</scope>
    <source>
        <tissue evidence="3">Whole aphids</tissue>
    </source>
</reference>
<sequence length="281" mass="31844">QLILDLLEALLITISLNPIRAKQGFQIPSRKNCKLGFFDAFKNIFVVSSSSISCNTLIKVCRTKLTINLFRLPHEWLRNICAKNDAIIVNIYNKYTSAVNKIQKMFFLVSVFMRYFFAMSSSFLSYISFFCRLILLEFYYICSNVGLSFLRLNPIVFKIVRIRSICFSSNLITYRQHNSSTILSNSLSSTFILLLSIRVFKLVAKFCKKNAPKIFTCLLMLCILVSANLFNSPLTCCLRRLSCSDSSLSFFLKCGGFVSLLLSDKSSSLGSLSENVSFSSS</sequence>
<protein>
    <submittedName>
        <fullName evidence="3">Uncharacterized protein</fullName>
    </submittedName>
</protein>
<dbReference type="Proteomes" id="UP000475862">
    <property type="component" value="Unassembled WGS sequence"/>
</dbReference>
<gene>
    <name evidence="3" type="ORF">AGLY_005149</name>
</gene>
<evidence type="ECO:0000256" key="1">
    <source>
        <dbReference type="SAM" id="Phobius"/>
    </source>
</evidence>
<keyword evidence="1" id="KW-0472">Membrane</keyword>